<dbReference type="AlphaFoldDB" id="A0A2H0UBJ2"/>
<sequence>MIESDSRRWSKRGSGEKQDPDLTPNAKDRWFPEDEKPKPLGSHPFADRRLPDGTEVMHPVRGAVAAVLAALSANQTINDLPNIGRAMQEHLNADESIKLSSTCANHFSNVEEGFCITTQGRSLFLAQPMLGDEEEERRVLKERIAQLSPKSFTIAQDKKGTRWFISLTAKDDQQLADWAEYLENRQITARDAS</sequence>
<accession>A0A2H0UBJ2</accession>
<gene>
    <name evidence="2" type="ORF">COU18_02270</name>
</gene>
<dbReference type="Proteomes" id="UP000231192">
    <property type="component" value="Unassembled WGS sequence"/>
</dbReference>
<proteinExistence type="predicted"/>
<protein>
    <submittedName>
        <fullName evidence="2">Uncharacterized protein</fullName>
    </submittedName>
</protein>
<evidence type="ECO:0000256" key="1">
    <source>
        <dbReference type="SAM" id="MobiDB-lite"/>
    </source>
</evidence>
<feature type="region of interest" description="Disordered" evidence="1">
    <location>
        <begin position="1"/>
        <end position="53"/>
    </location>
</feature>
<evidence type="ECO:0000313" key="2">
    <source>
        <dbReference type="EMBL" id="PIR83788.1"/>
    </source>
</evidence>
<dbReference type="EMBL" id="PFBK01000007">
    <property type="protein sequence ID" value="PIR83788.1"/>
    <property type="molecule type" value="Genomic_DNA"/>
</dbReference>
<feature type="compositionally biased region" description="Basic and acidic residues" evidence="1">
    <location>
        <begin position="1"/>
        <end position="38"/>
    </location>
</feature>
<reference evidence="3" key="1">
    <citation type="submission" date="2017-09" db="EMBL/GenBank/DDBJ databases">
        <title>Depth-based differentiation of microbial function through sediment-hosted aquifers and enrichment of novel symbionts in the deep terrestrial subsurface.</title>
        <authorList>
            <person name="Probst A.J."/>
            <person name="Ladd B."/>
            <person name="Jarett J.K."/>
            <person name="Geller-Mcgrath D.E."/>
            <person name="Sieber C.M.K."/>
            <person name="Emerson J.B."/>
            <person name="Anantharaman K."/>
            <person name="Thomas B.C."/>
            <person name="Malmstrom R."/>
            <person name="Stieglmeier M."/>
            <person name="Klingl A."/>
            <person name="Woyke T."/>
            <person name="Ryan C.M."/>
            <person name="Banfield J.F."/>
        </authorList>
    </citation>
    <scope>NUCLEOTIDE SEQUENCE [LARGE SCALE GENOMIC DNA]</scope>
</reference>
<name>A0A2H0UBJ2_9BACT</name>
<comment type="caution">
    <text evidence="2">The sequence shown here is derived from an EMBL/GenBank/DDBJ whole genome shotgun (WGS) entry which is preliminary data.</text>
</comment>
<organism evidence="2 3">
    <name type="scientific">Candidatus Kaiserbacteria bacterium CG10_big_fil_rev_8_21_14_0_10_51_14</name>
    <dbReference type="NCBI Taxonomy" id="1974610"/>
    <lineage>
        <taxon>Bacteria</taxon>
        <taxon>Candidatus Kaiseribacteriota</taxon>
    </lineage>
</organism>
<evidence type="ECO:0000313" key="3">
    <source>
        <dbReference type="Proteomes" id="UP000231192"/>
    </source>
</evidence>